<keyword evidence="3" id="KW-1185">Reference proteome</keyword>
<reference evidence="2 3" key="1">
    <citation type="submission" date="2023-07" db="EMBL/GenBank/DDBJ databases">
        <title>The novel representative of Negativicutes class, Anaeroselena agilis gen. nov. sp. nov.</title>
        <authorList>
            <person name="Prokofeva M.I."/>
            <person name="Elcheninov A.G."/>
            <person name="Klyukina A."/>
            <person name="Kublanov I.V."/>
            <person name="Frolov E.N."/>
            <person name="Podosokorskaya O.A."/>
        </authorList>
    </citation>
    <scope>NUCLEOTIDE SEQUENCE [LARGE SCALE GENOMIC DNA]</scope>
    <source>
        <strain evidence="2 3">4137-cl</strain>
    </source>
</reference>
<gene>
    <name evidence="2" type="ORF">Q4T40_17090</name>
</gene>
<protein>
    <submittedName>
        <fullName evidence="2">Uncharacterized protein</fullName>
    </submittedName>
</protein>
<accession>A0ABU3P498</accession>
<feature type="transmembrane region" description="Helical" evidence="1">
    <location>
        <begin position="44"/>
        <end position="66"/>
    </location>
</feature>
<keyword evidence="1" id="KW-1133">Transmembrane helix</keyword>
<evidence type="ECO:0000256" key="1">
    <source>
        <dbReference type="SAM" id="Phobius"/>
    </source>
</evidence>
<feature type="transmembrane region" description="Helical" evidence="1">
    <location>
        <begin position="72"/>
        <end position="102"/>
    </location>
</feature>
<dbReference type="EMBL" id="JAUOZS010000001">
    <property type="protein sequence ID" value="MDT8902961.1"/>
    <property type="molecule type" value="Genomic_DNA"/>
</dbReference>
<evidence type="ECO:0000313" key="3">
    <source>
        <dbReference type="Proteomes" id="UP001254848"/>
    </source>
</evidence>
<keyword evidence="1" id="KW-0812">Transmembrane</keyword>
<dbReference type="Proteomes" id="UP001254848">
    <property type="component" value="Unassembled WGS sequence"/>
</dbReference>
<name>A0ABU3P498_9FIRM</name>
<proteinExistence type="predicted"/>
<comment type="caution">
    <text evidence="2">The sequence shown here is derived from an EMBL/GenBank/DDBJ whole genome shotgun (WGS) entry which is preliminary data.</text>
</comment>
<keyword evidence="1" id="KW-0472">Membrane</keyword>
<feature type="transmembrane region" description="Helical" evidence="1">
    <location>
        <begin position="14"/>
        <end position="32"/>
    </location>
</feature>
<evidence type="ECO:0000313" key="2">
    <source>
        <dbReference type="EMBL" id="MDT8902961.1"/>
    </source>
</evidence>
<sequence length="117" mass="12790">MQAVWNSVISGFEVVKPFLAAMIVIALLVLVGDRGGKAAIRRNSPCLAALCIFTFALGTGMASWFLVLKPLFIFAGASFALSYPLVMMYWAFWMLVGVLIAAKKLIYESAKRQAQLP</sequence>
<organism evidence="2 3">
    <name type="scientific">Anaeroselena agilis</name>
    <dbReference type="NCBI Taxonomy" id="3063788"/>
    <lineage>
        <taxon>Bacteria</taxon>
        <taxon>Bacillati</taxon>
        <taxon>Bacillota</taxon>
        <taxon>Negativicutes</taxon>
        <taxon>Acetonemataceae</taxon>
        <taxon>Anaeroselena</taxon>
    </lineage>
</organism>
<dbReference type="RefSeq" id="WP_413781424.1">
    <property type="nucleotide sequence ID" value="NZ_JAUOZS010000001.1"/>
</dbReference>